<keyword evidence="2" id="KW-1185">Reference proteome</keyword>
<name>A0ABP7Y314_9ACTN</name>
<proteinExistence type="predicted"/>
<evidence type="ECO:0000313" key="2">
    <source>
        <dbReference type="Proteomes" id="UP001501495"/>
    </source>
</evidence>
<evidence type="ECO:0008006" key="3">
    <source>
        <dbReference type="Google" id="ProtNLM"/>
    </source>
</evidence>
<organism evidence="1 2">
    <name type="scientific">Nocardioides fonticola</name>
    <dbReference type="NCBI Taxonomy" id="450363"/>
    <lineage>
        <taxon>Bacteria</taxon>
        <taxon>Bacillati</taxon>
        <taxon>Actinomycetota</taxon>
        <taxon>Actinomycetes</taxon>
        <taxon>Propionibacteriales</taxon>
        <taxon>Nocardioidaceae</taxon>
        <taxon>Nocardioides</taxon>
    </lineage>
</organism>
<reference evidence="2" key="1">
    <citation type="journal article" date="2019" name="Int. J. Syst. Evol. Microbiol.">
        <title>The Global Catalogue of Microorganisms (GCM) 10K type strain sequencing project: providing services to taxonomists for standard genome sequencing and annotation.</title>
        <authorList>
            <consortium name="The Broad Institute Genomics Platform"/>
            <consortium name="The Broad Institute Genome Sequencing Center for Infectious Disease"/>
            <person name="Wu L."/>
            <person name="Ma J."/>
        </authorList>
    </citation>
    <scope>NUCLEOTIDE SEQUENCE [LARGE SCALE GENOMIC DNA]</scope>
    <source>
        <strain evidence="2">JCM 16703</strain>
    </source>
</reference>
<sequence length="364" mass="37958">MRTRTALIGATAVAVVVAAVVLGTRVAGVWGGSESTTFERAVRMAPAESQRYAWTDWAGARRELGARVDADSTPREVGAFLDDAFTADLSSSSGLIDSTPMLQEKFGWSPASIDWELLAQSTSGAVEIVGLPADLDIDELADQVRALGYTPPSSPDGVWEGGEERLAAAAQGTDSDGTAAPTLENIAFLRDRHLLLVSDSADYLRTVLKGLDDTAATPVDDAAAGLVDAAGADPLAAVVYSGDYTCRTLAMAQADEQSQRQADQLIAAAGTVTPVTSFAMGLEADRSVRVVMGFERDDQARENADSRAALASGPAPGQGGDFADRFTLGPVEATGKLVTMVLRPQPDTFVLSDLSTGPVLFATC</sequence>
<dbReference type="Proteomes" id="UP001501495">
    <property type="component" value="Unassembled WGS sequence"/>
</dbReference>
<gene>
    <name evidence="1" type="ORF">GCM10022215_43130</name>
</gene>
<comment type="caution">
    <text evidence="1">The sequence shown here is derived from an EMBL/GenBank/DDBJ whole genome shotgun (WGS) entry which is preliminary data.</text>
</comment>
<protein>
    <recommendedName>
        <fullName evidence="3">DUF3352 domain-containing protein</fullName>
    </recommendedName>
</protein>
<evidence type="ECO:0000313" key="1">
    <source>
        <dbReference type="EMBL" id="GAA4129950.1"/>
    </source>
</evidence>
<dbReference type="EMBL" id="BAAAZH010000036">
    <property type="protein sequence ID" value="GAA4129950.1"/>
    <property type="molecule type" value="Genomic_DNA"/>
</dbReference>
<accession>A0ABP7Y314</accession>
<dbReference type="RefSeq" id="WP_344735614.1">
    <property type="nucleotide sequence ID" value="NZ_BAAAZH010000036.1"/>
</dbReference>